<accession>A0A8A1MC35</accession>
<dbReference type="VEuPathDB" id="FungiDB:I7I51_01118"/>
<gene>
    <name evidence="2" type="ORF">I7I51_01118</name>
</gene>
<feature type="non-terminal residue" evidence="2">
    <location>
        <position position="1"/>
    </location>
</feature>
<dbReference type="EMBL" id="CP069114">
    <property type="protein sequence ID" value="QSS64056.1"/>
    <property type="molecule type" value="Genomic_DNA"/>
</dbReference>
<protein>
    <submittedName>
        <fullName evidence="2">Uncharacterized protein</fullName>
    </submittedName>
</protein>
<feature type="compositionally biased region" description="Polar residues" evidence="1">
    <location>
        <begin position="174"/>
        <end position="193"/>
    </location>
</feature>
<organism evidence="2 3">
    <name type="scientific">Ajellomyces capsulatus</name>
    <name type="common">Darling's disease fungus</name>
    <name type="synonym">Histoplasma capsulatum</name>
    <dbReference type="NCBI Taxonomy" id="5037"/>
    <lineage>
        <taxon>Eukaryota</taxon>
        <taxon>Fungi</taxon>
        <taxon>Dikarya</taxon>
        <taxon>Ascomycota</taxon>
        <taxon>Pezizomycotina</taxon>
        <taxon>Eurotiomycetes</taxon>
        <taxon>Eurotiomycetidae</taxon>
        <taxon>Onygenales</taxon>
        <taxon>Ajellomycetaceae</taxon>
        <taxon>Histoplasma</taxon>
    </lineage>
</organism>
<dbReference type="OrthoDB" id="10614145at2759"/>
<name>A0A8A1MC35_AJECA</name>
<feature type="region of interest" description="Disordered" evidence="1">
    <location>
        <begin position="173"/>
        <end position="193"/>
    </location>
</feature>
<evidence type="ECO:0000313" key="2">
    <source>
        <dbReference type="EMBL" id="QSS64056.1"/>
    </source>
</evidence>
<evidence type="ECO:0000313" key="3">
    <source>
        <dbReference type="Proteomes" id="UP000663671"/>
    </source>
</evidence>
<dbReference type="Proteomes" id="UP000663671">
    <property type="component" value="Chromosome 1"/>
</dbReference>
<dbReference type="AlphaFoldDB" id="A0A8A1MC35"/>
<proteinExistence type="predicted"/>
<reference evidence="2" key="1">
    <citation type="submission" date="2021-01" db="EMBL/GenBank/DDBJ databases">
        <title>Chromosome-level genome assembly of a human fungal pathogen reveals clustering of transcriptionally co-regulated genes.</title>
        <authorList>
            <person name="Voorhies M."/>
            <person name="Cohen S."/>
            <person name="Shea T.P."/>
            <person name="Petrus S."/>
            <person name="Munoz J.F."/>
            <person name="Poplawski S."/>
            <person name="Goldman W.E."/>
            <person name="Michael T."/>
            <person name="Cuomo C.A."/>
            <person name="Sil A."/>
            <person name="Beyhan S."/>
        </authorList>
    </citation>
    <scope>NUCLEOTIDE SEQUENCE</scope>
    <source>
        <strain evidence="2">WU24</strain>
    </source>
</reference>
<sequence length="211" mass="23153">MTVTRDCSLMAAGEASFDGVDIEHFTVCERELLSEWDLIYSLIFKLMLQISAVALICLLYHPNTTGHYPPPKKTLFAIDAFQDIAVCQWELHNSISILGLNASSADMYTTPTPSKMAPLLLLLLVCSVHANIIFEHPPLACDPILPAFQGCFRGQRCSRHGICEDDNRHVSDDSPISTIRQSTSATQETESVTASTAFDPVASQEGGYNNC</sequence>
<evidence type="ECO:0000256" key="1">
    <source>
        <dbReference type="SAM" id="MobiDB-lite"/>
    </source>
</evidence>